<dbReference type="InterPro" id="IPR005524">
    <property type="entry name" value="DUF318"/>
</dbReference>
<dbReference type="EMBL" id="ACJN02000001">
    <property type="protein sequence ID" value="EFI35877.1"/>
    <property type="molecule type" value="Genomic_DNA"/>
</dbReference>
<evidence type="ECO:0000256" key="5">
    <source>
        <dbReference type="ARBA" id="ARBA00022989"/>
    </source>
</evidence>
<evidence type="ECO:0000256" key="7">
    <source>
        <dbReference type="SAM" id="Phobius"/>
    </source>
</evidence>
<dbReference type="GO" id="GO:0005886">
    <property type="term" value="C:plasma membrane"/>
    <property type="evidence" value="ECO:0007669"/>
    <property type="project" value="UniProtKB-SubCell"/>
</dbReference>
<proteinExistence type="inferred from homology"/>
<keyword evidence="9" id="KW-1185">Reference proteome</keyword>
<name>D6SMG6_9BACT</name>
<dbReference type="OrthoDB" id="5797013at2"/>
<protein>
    <recommendedName>
        <fullName evidence="10">Permease</fullName>
    </recommendedName>
</protein>
<organism evidence="8 9">
    <name type="scientific">Desulfonatronospira thiodismutans ASO3-1</name>
    <dbReference type="NCBI Taxonomy" id="555779"/>
    <lineage>
        <taxon>Bacteria</taxon>
        <taxon>Pseudomonadati</taxon>
        <taxon>Thermodesulfobacteriota</taxon>
        <taxon>Desulfovibrionia</taxon>
        <taxon>Desulfovibrionales</taxon>
        <taxon>Desulfonatronovibrionaceae</taxon>
        <taxon>Desulfonatronospira</taxon>
    </lineage>
</organism>
<dbReference type="PANTHER" id="PTHR43299">
    <property type="entry name" value="UPF0718 PROTEIN YRAQ"/>
    <property type="match status" value="1"/>
</dbReference>
<sequence length="167" mass="18007">MKGTFLFILILCLAATIIAFKKDPQLVNDGFVQGMKMLAKILPILLVAFILAGMVEQILPKDLLADILGPESGFRGLALGTLAGAVMPGGPFILFPLMAVLLKAGAGVGPLVAFLTSWALLGFHRLLIYEAPIMGWKFALCRMAASLIFPIVIGYFADWAWKAWSRG</sequence>
<dbReference type="Pfam" id="PF03773">
    <property type="entry name" value="ArsP_1"/>
    <property type="match status" value="1"/>
</dbReference>
<evidence type="ECO:0000256" key="6">
    <source>
        <dbReference type="ARBA" id="ARBA00023136"/>
    </source>
</evidence>
<comment type="similarity">
    <text evidence="2">Belongs to the UPF0718 family.</text>
</comment>
<feature type="transmembrane region" description="Helical" evidence="7">
    <location>
        <begin position="35"/>
        <end position="55"/>
    </location>
</feature>
<accession>D6SMG6</accession>
<keyword evidence="3" id="KW-1003">Cell membrane</keyword>
<dbReference type="eggNOG" id="COG0701">
    <property type="taxonomic scope" value="Bacteria"/>
</dbReference>
<dbReference type="RefSeq" id="WP_008869006.1">
    <property type="nucleotide sequence ID" value="NZ_ACJN02000001.1"/>
</dbReference>
<feature type="transmembrane region" description="Helical" evidence="7">
    <location>
        <begin position="139"/>
        <end position="157"/>
    </location>
</feature>
<comment type="caution">
    <text evidence="8">The sequence shown here is derived from an EMBL/GenBank/DDBJ whole genome shotgun (WGS) entry which is preliminary data.</text>
</comment>
<evidence type="ECO:0000313" key="8">
    <source>
        <dbReference type="EMBL" id="EFI35877.1"/>
    </source>
</evidence>
<evidence type="ECO:0000313" key="9">
    <source>
        <dbReference type="Proteomes" id="UP000005496"/>
    </source>
</evidence>
<keyword evidence="6 7" id="KW-0472">Membrane</keyword>
<dbReference type="PANTHER" id="PTHR43299:SF1">
    <property type="entry name" value="UPF0718 PROTEIN YRAQ"/>
    <property type="match status" value="1"/>
</dbReference>
<feature type="transmembrane region" description="Helical" evidence="7">
    <location>
        <begin position="76"/>
        <end position="102"/>
    </location>
</feature>
<evidence type="ECO:0000256" key="1">
    <source>
        <dbReference type="ARBA" id="ARBA00004651"/>
    </source>
</evidence>
<dbReference type="AlphaFoldDB" id="D6SMG6"/>
<comment type="subcellular location">
    <subcellularLocation>
        <location evidence="1">Cell membrane</location>
        <topology evidence="1">Multi-pass membrane protein</topology>
    </subcellularLocation>
</comment>
<gene>
    <name evidence="8" type="ORF">Dthio_PD3316</name>
</gene>
<reference evidence="8" key="1">
    <citation type="submission" date="2010-05" db="EMBL/GenBank/DDBJ databases">
        <title>The draft genome of Desulfonatronospira thiodismutans ASO3-1.</title>
        <authorList>
            <consortium name="US DOE Joint Genome Institute (JGI-PGF)"/>
            <person name="Lucas S."/>
            <person name="Copeland A."/>
            <person name="Lapidus A."/>
            <person name="Cheng J.-F."/>
            <person name="Bruce D."/>
            <person name="Goodwin L."/>
            <person name="Pitluck S."/>
            <person name="Chertkov O."/>
            <person name="Brettin T."/>
            <person name="Detter J.C."/>
            <person name="Han C."/>
            <person name="Land M.L."/>
            <person name="Hauser L."/>
            <person name="Kyrpides N."/>
            <person name="Mikhailova N."/>
            <person name="Muyzer G."/>
            <person name="Woyke T."/>
        </authorList>
    </citation>
    <scope>NUCLEOTIDE SEQUENCE [LARGE SCALE GENOMIC DNA]</scope>
    <source>
        <strain evidence="8">ASO3-1</strain>
    </source>
</reference>
<evidence type="ECO:0000256" key="2">
    <source>
        <dbReference type="ARBA" id="ARBA00006386"/>
    </source>
</evidence>
<feature type="transmembrane region" description="Helical" evidence="7">
    <location>
        <begin position="108"/>
        <end position="127"/>
    </location>
</feature>
<evidence type="ECO:0000256" key="3">
    <source>
        <dbReference type="ARBA" id="ARBA00022475"/>
    </source>
</evidence>
<evidence type="ECO:0008006" key="10">
    <source>
        <dbReference type="Google" id="ProtNLM"/>
    </source>
</evidence>
<keyword evidence="5 7" id="KW-1133">Transmembrane helix</keyword>
<dbReference type="Proteomes" id="UP000005496">
    <property type="component" value="Unassembled WGS sequence"/>
</dbReference>
<keyword evidence="4 7" id="KW-0812">Transmembrane</keyword>
<evidence type="ECO:0000256" key="4">
    <source>
        <dbReference type="ARBA" id="ARBA00022692"/>
    </source>
</evidence>